<dbReference type="EMBL" id="JAPEIS010000004">
    <property type="protein sequence ID" value="KAJ8067295.1"/>
    <property type="molecule type" value="Genomic_DNA"/>
</dbReference>
<evidence type="ECO:0000256" key="3">
    <source>
        <dbReference type="SAM" id="Phobius"/>
    </source>
</evidence>
<dbReference type="Proteomes" id="UP001152300">
    <property type="component" value="Unassembled WGS sequence"/>
</dbReference>
<reference evidence="4" key="1">
    <citation type="submission" date="2022-11" db="EMBL/GenBank/DDBJ databases">
        <title>Genome Resource of Sclerotinia nivalis Strain SnTB1, a Plant Pathogen Isolated from American Ginseng.</title>
        <authorList>
            <person name="Fan S."/>
        </authorList>
    </citation>
    <scope>NUCLEOTIDE SEQUENCE</scope>
    <source>
        <strain evidence="4">SnTB1</strain>
    </source>
</reference>
<comment type="caution">
    <text evidence="4">The sequence shown here is derived from an EMBL/GenBank/DDBJ whole genome shotgun (WGS) entry which is preliminary data.</text>
</comment>
<evidence type="ECO:0000256" key="2">
    <source>
        <dbReference type="SAM" id="MobiDB-lite"/>
    </source>
</evidence>
<dbReference type="Pfam" id="PF07938">
    <property type="entry name" value="Fungal_lectin"/>
    <property type="match status" value="1"/>
</dbReference>
<dbReference type="AlphaFoldDB" id="A0A9X0AQW1"/>
<dbReference type="OrthoDB" id="5396810at2759"/>
<dbReference type="InterPro" id="IPR012475">
    <property type="entry name" value="Fungal_lectin"/>
</dbReference>
<keyword evidence="3" id="KW-1133">Transmembrane helix</keyword>
<dbReference type="Gene3D" id="2.120.10.70">
    <property type="entry name" value="Fucose-specific lectin"/>
    <property type="match status" value="1"/>
</dbReference>
<organism evidence="4 5">
    <name type="scientific">Sclerotinia nivalis</name>
    <dbReference type="NCBI Taxonomy" id="352851"/>
    <lineage>
        <taxon>Eukaryota</taxon>
        <taxon>Fungi</taxon>
        <taxon>Dikarya</taxon>
        <taxon>Ascomycota</taxon>
        <taxon>Pezizomycotina</taxon>
        <taxon>Leotiomycetes</taxon>
        <taxon>Helotiales</taxon>
        <taxon>Sclerotiniaceae</taxon>
        <taxon>Sclerotinia</taxon>
    </lineage>
</organism>
<keyword evidence="5" id="KW-1185">Reference proteome</keyword>
<feature type="transmembrane region" description="Helical" evidence="3">
    <location>
        <begin position="122"/>
        <end position="144"/>
    </location>
</feature>
<evidence type="ECO:0000313" key="5">
    <source>
        <dbReference type="Proteomes" id="UP001152300"/>
    </source>
</evidence>
<accession>A0A9X0AQW1</accession>
<evidence type="ECO:0000256" key="1">
    <source>
        <dbReference type="ARBA" id="ARBA00009042"/>
    </source>
</evidence>
<protein>
    <recommendedName>
        <fullName evidence="6">Fucose-specific lectin</fullName>
    </recommendedName>
</protein>
<sequence>MSGHSELEVVNQPFEYYGPQQHDKLSHQTDEDGRPYYQEDTKFIGMPVFPAELPFENYTPTPIALSHRTSSNLSGRQFSNFSEAPSSPTLHTAPLIKQPVSTEKETVESIEVTQKERRPWKWYILGGLIALVVIIAAVVGGIVASKKNNTANVNGVAGEVSSFNSSSPTSSASNNSPTSTNTASSVSSTVAPFQRNVAAISYASNNVNNSRVYYQDNQGHILESHNNASSEIWSTSHIVTAKNGSSFAAAVTMPANNFVGCPPIPPQVLFETTQLLTKIQEITVLYSDSDNLLHDIIYDVTSDSWNEGTLSSENYIISENSNVAVMYWQCLLCTNTTIISFQDVNNRIQVGNLTSTGWVLTQINVDVVDNTGLALQPFYRLNQAHQINLYYQQPDSNMAISAWEYTTQNWSLNAASYYSLTFGVPIAASASYTSVIWTGNVQTGFETWGETLTLSHLGVKSNTYMGAHNDWETMGIHPSAMSNSTQNPKVFKSIAATATGAAFAVVAIDGKPDVIEAYQVEDDTINWSSAGIVDIGKTWG</sequence>
<feature type="region of interest" description="Disordered" evidence="2">
    <location>
        <begin position="160"/>
        <end position="187"/>
    </location>
</feature>
<gene>
    <name evidence="4" type="ORF">OCU04_004652</name>
</gene>
<comment type="similarity">
    <text evidence="1">Belongs to the fungal fucose-specific lectin family.</text>
</comment>
<dbReference type="SUPFAM" id="SSF89372">
    <property type="entry name" value="Fucose-specific lectin"/>
    <property type="match status" value="1"/>
</dbReference>
<name>A0A9X0AQW1_9HELO</name>
<evidence type="ECO:0008006" key="6">
    <source>
        <dbReference type="Google" id="ProtNLM"/>
    </source>
</evidence>
<evidence type="ECO:0000313" key="4">
    <source>
        <dbReference type="EMBL" id="KAJ8067295.1"/>
    </source>
</evidence>
<keyword evidence="3" id="KW-0812">Transmembrane</keyword>
<proteinExistence type="inferred from homology"/>
<keyword evidence="3" id="KW-0472">Membrane</keyword>